<evidence type="ECO:0000256" key="1">
    <source>
        <dbReference type="SAM" id="MobiDB-lite"/>
    </source>
</evidence>
<dbReference type="Pfam" id="PF14473">
    <property type="entry name" value="RD3"/>
    <property type="match status" value="1"/>
</dbReference>
<dbReference type="GeneID" id="106152342"/>
<organism evidence="3">
    <name type="scientific">Lingula anatina</name>
    <name type="common">Brachiopod</name>
    <name type="synonym">Lingula unguis</name>
    <dbReference type="NCBI Taxonomy" id="7574"/>
    <lineage>
        <taxon>Eukaryota</taxon>
        <taxon>Metazoa</taxon>
        <taxon>Spiralia</taxon>
        <taxon>Lophotrochozoa</taxon>
        <taxon>Brachiopoda</taxon>
        <taxon>Linguliformea</taxon>
        <taxon>Lingulata</taxon>
        <taxon>Lingulida</taxon>
        <taxon>Linguloidea</taxon>
        <taxon>Lingulidae</taxon>
        <taxon>Lingula</taxon>
    </lineage>
</organism>
<sequence length="197" mass="22766">MSWTTWLKIWNRDSASRPVEKNDSVMVAESLMSELDFQIHEAEELKFHKEQEARRQKTGVDYSWLVTTPPKTFKIPPGMRLELEQMASRVRPSECSTVLTSFRDALLQEPEVFEIPHIMRACIQHVLSRQPVPSETWVDWVGRRTQSLSNIRLRSSPKVLPVQEEMELQRKPQDKCPSSQSMPDFRCASAQGGNLDV</sequence>
<dbReference type="OrthoDB" id="10072259at2759"/>
<dbReference type="RefSeq" id="XP_013381342.1">
    <property type="nucleotide sequence ID" value="XM_013525888.2"/>
</dbReference>
<accession>A0A1S3H5T3</accession>
<dbReference type="PANTHER" id="PTHR28489:SF2">
    <property type="entry name" value="RENTINAL DEGENERATION 3-LIKE"/>
    <property type="match status" value="1"/>
</dbReference>
<dbReference type="AlphaFoldDB" id="A0A1S3H5T3"/>
<dbReference type="KEGG" id="lak:106152342"/>
<feature type="region of interest" description="Disordered" evidence="1">
    <location>
        <begin position="165"/>
        <end position="197"/>
    </location>
</feature>
<reference evidence="3" key="1">
    <citation type="submission" date="2023-09" db="UniProtKB">
        <authorList>
            <consortium name="RefSeq"/>
        </authorList>
    </citation>
    <scope>IDENTIFICATION</scope>
    <source>
        <tissue evidence="3 4">Gonads</tissue>
    </source>
</reference>
<evidence type="ECO:0000313" key="4">
    <source>
        <dbReference type="RefSeq" id="XP_013381343.1"/>
    </source>
</evidence>
<evidence type="ECO:0000313" key="3">
    <source>
        <dbReference type="RefSeq" id="XP_013381342.1"/>
    </source>
</evidence>
<dbReference type="RefSeq" id="XP_013381343.1">
    <property type="nucleotide sequence ID" value="XM_013525889.1"/>
</dbReference>
<dbReference type="PANTHER" id="PTHR28489">
    <property type="entry name" value="RENTINAL DEGENERATION 3-LIKE"/>
    <property type="match status" value="1"/>
</dbReference>
<dbReference type="Proteomes" id="UP000085678">
    <property type="component" value="Unplaced"/>
</dbReference>
<keyword evidence="2" id="KW-1185">Reference proteome</keyword>
<proteinExistence type="predicted"/>
<name>A0A1S3H5T3_LINAN</name>
<dbReference type="InterPro" id="IPR028092">
    <property type="entry name" value="RD3"/>
</dbReference>
<protein>
    <submittedName>
        <fullName evidence="3 4">Protein RD3</fullName>
    </submittedName>
</protein>
<evidence type="ECO:0000313" key="2">
    <source>
        <dbReference type="Proteomes" id="UP000085678"/>
    </source>
</evidence>
<dbReference type="OMA" id="EYQMRER"/>
<dbReference type="STRING" id="7574.A0A1S3H5T3"/>
<gene>
    <name evidence="3 4" type="primary">LOC106152342</name>
</gene>